<protein>
    <submittedName>
        <fullName evidence="1">Uncharacterized protein</fullName>
    </submittedName>
</protein>
<evidence type="ECO:0000313" key="1">
    <source>
        <dbReference type="EMBL" id="PNX63798.1"/>
    </source>
</evidence>
<feature type="non-terminal residue" evidence="1">
    <location>
        <position position="66"/>
    </location>
</feature>
<organism evidence="1 2">
    <name type="scientific">Trifolium pratense</name>
    <name type="common">Red clover</name>
    <dbReference type="NCBI Taxonomy" id="57577"/>
    <lineage>
        <taxon>Eukaryota</taxon>
        <taxon>Viridiplantae</taxon>
        <taxon>Streptophyta</taxon>
        <taxon>Embryophyta</taxon>
        <taxon>Tracheophyta</taxon>
        <taxon>Spermatophyta</taxon>
        <taxon>Magnoliopsida</taxon>
        <taxon>eudicotyledons</taxon>
        <taxon>Gunneridae</taxon>
        <taxon>Pentapetalae</taxon>
        <taxon>rosids</taxon>
        <taxon>fabids</taxon>
        <taxon>Fabales</taxon>
        <taxon>Fabaceae</taxon>
        <taxon>Papilionoideae</taxon>
        <taxon>50 kb inversion clade</taxon>
        <taxon>NPAAA clade</taxon>
        <taxon>Hologalegina</taxon>
        <taxon>IRL clade</taxon>
        <taxon>Trifolieae</taxon>
        <taxon>Trifolium</taxon>
    </lineage>
</organism>
<evidence type="ECO:0000313" key="2">
    <source>
        <dbReference type="Proteomes" id="UP000236291"/>
    </source>
</evidence>
<dbReference type="EMBL" id="ASHM01158750">
    <property type="protein sequence ID" value="PNX63798.1"/>
    <property type="molecule type" value="Genomic_DNA"/>
</dbReference>
<sequence length="66" mass="7377">MQKQRVTAINGMTASSAISLAWHDWQFCHPHAHGGTLISAILPAWRDSDFRHVQAPAQQHFLSRTG</sequence>
<accession>A0A2K3KBZ5</accession>
<reference evidence="1 2" key="2">
    <citation type="journal article" date="2017" name="Front. Plant Sci.">
        <title>Gene Classification and Mining of Molecular Markers Useful in Red Clover (Trifolium pratense) Breeding.</title>
        <authorList>
            <person name="Istvanek J."/>
            <person name="Dluhosova J."/>
            <person name="Dluhos P."/>
            <person name="Patkova L."/>
            <person name="Nedelnik J."/>
            <person name="Repkova J."/>
        </authorList>
    </citation>
    <scope>NUCLEOTIDE SEQUENCE [LARGE SCALE GENOMIC DNA]</scope>
    <source>
        <strain evidence="2">cv. Tatra</strain>
        <tissue evidence="1">Young leaves</tissue>
    </source>
</reference>
<dbReference type="AlphaFoldDB" id="A0A2K3KBZ5"/>
<comment type="caution">
    <text evidence="1">The sequence shown here is derived from an EMBL/GenBank/DDBJ whole genome shotgun (WGS) entry which is preliminary data.</text>
</comment>
<reference evidence="1 2" key="1">
    <citation type="journal article" date="2014" name="Am. J. Bot.">
        <title>Genome assembly and annotation for red clover (Trifolium pratense; Fabaceae).</title>
        <authorList>
            <person name="Istvanek J."/>
            <person name="Jaros M."/>
            <person name="Krenek A."/>
            <person name="Repkova J."/>
        </authorList>
    </citation>
    <scope>NUCLEOTIDE SEQUENCE [LARGE SCALE GENOMIC DNA]</scope>
    <source>
        <strain evidence="2">cv. Tatra</strain>
        <tissue evidence="1">Young leaves</tissue>
    </source>
</reference>
<dbReference type="Proteomes" id="UP000236291">
    <property type="component" value="Unassembled WGS sequence"/>
</dbReference>
<proteinExistence type="predicted"/>
<gene>
    <name evidence="1" type="ORF">L195_g061801</name>
</gene>
<name>A0A2K3KBZ5_TRIPR</name>